<gene>
    <name evidence="5" type="ORF">V2H41_03515</name>
</gene>
<evidence type="ECO:0000256" key="3">
    <source>
        <dbReference type="ARBA" id="ARBA00023163"/>
    </source>
</evidence>
<keyword evidence="6" id="KW-1185">Reference proteome</keyword>
<comment type="caution">
    <text evidence="5">The sequence shown here is derived from an EMBL/GenBank/DDBJ whole genome shotgun (WGS) entry which is preliminary data.</text>
</comment>
<dbReference type="InterPro" id="IPR025997">
    <property type="entry name" value="SBP_2_dom"/>
</dbReference>
<evidence type="ECO:0000259" key="4">
    <source>
        <dbReference type="PROSITE" id="PS50932"/>
    </source>
</evidence>
<feature type="domain" description="HTH lacI-type" evidence="4">
    <location>
        <begin position="9"/>
        <end position="63"/>
    </location>
</feature>
<evidence type="ECO:0000313" key="6">
    <source>
        <dbReference type="Proteomes" id="UP001357452"/>
    </source>
</evidence>
<dbReference type="SUPFAM" id="SSF53822">
    <property type="entry name" value="Periplasmic binding protein-like I"/>
    <property type="match status" value="1"/>
</dbReference>
<dbReference type="PROSITE" id="PS00356">
    <property type="entry name" value="HTH_LACI_1"/>
    <property type="match status" value="1"/>
</dbReference>
<evidence type="ECO:0000256" key="2">
    <source>
        <dbReference type="ARBA" id="ARBA00023125"/>
    </source>
</evidence>
<evidence type="ECO:0000256" key="1">
    <source>
        <dbReference type="ARBA" id="ARBA00023015"/>
    </source>
</evidence>
<dbReference type="EMBL" id="JAZGLY010000002">
    <property type="protein sequence ID" value="MEE6186332.1"/>
    <property type="molecule type" value="Genomic_DNA"/>
</dbReference>
<dbReference type="CDD" id="cd01392">
    <property type="entry name" value="HTH_LacI"/>
    <property type="match status" value="1"/>
</dbReference>
<protein>
    <submittedName>
        <fullName evidence="5">LacI family DNA-binding transcriptional regulator</fullName>
    </submittedName>
</protein>
<dbReference type="CDD" id="cd06307">
    <property type="entry name" value="PBP1_sugar_binding"/>
    <property type="match status" value="1"/>
</dbReference>
<dbReference type="Pfam" id="PF00356">
    <property type="entry name" value="LacI"/>
    <property type="match status" value="1"/>
</dbReference>
<sequence length="355" mass="41187">MSNNGKRSVGVKEIARRANVSIGTVDRVLHNRGGVSEKTKEKIIAVIKELNYQPNILARRLASGRTIHLFTLIPAVSDETDYWDVPLQGIIQAENEIKLYDVKVSKFFFDMNDRKSFVERYQQILQEEQIDGVLLAPAFIEEAIAFTNVCQQRNIPFVFINSDIPNQKSLCYFGPDLFYSGYSVAHLVRYLTSENDKILVMNISKDVASDHHILRKEEGFRKYFIEKQISQTIITKNLTQTDYDSVKAGLDEVLQQYPDIRLVFVTNSRVSLVAQYFESKGKGNILLVGYDFITRNIEYLNKEIIDFLICEKPQEQAYRGVKALYHYIMFEENIEKDFYMPIDIIHKGNQKFYRN</sequence>
<dbReference type="InterPro" id="IPR010982">
    <property type="entry name" value="Lambda_DNA-bd_dom_sf"/>
</dbReference>
<organism evidence="5 6">
    <name type="scientific">Niabella digestorum</name>
    <dbReference type="NCBI Taxonomy" id="3117701"/>
    <lineage>
        <taxon>Bacteria</taxon>
        <taxon>Pseudomonadati</taxon>
        <taxon>Bacteroidota</taxon>
        <taxon>Chitinophagia</taxon>
        <taxon>Chitinophagales</taxon>
        <taxon>Chitinophagaceae</taxon>
        <taxon>Niabella</taxon>
    </lineage>
</organism>
<dbReference type="InterPro" id="IPR000843">
    <property type="entry name" value="HTH_LacI"/>
</dbReference>
<dbReference type="SMART" id="SM00354">
    <property type="entry name" value="HTH_LACI"/>
    <property type="match status" value="1"/>
</dbReference>
<dbReference type="PANTHER" id="PTHR30146">
    <property type="entry name" value="LACI-RELATED TRANSCRIPTIONAL REPRESSOR"/>
    <property type="match status" value="1"/>
</dbReference>
<dbReference type="Pfam" id="PF13407">
    <property type="entry name" value="Peripla_BP_4"/>
    <property type="match status" value="1"/>
</dbReference>
<evidence type="ECO:0000313" key="5">
    <source>
        <dbReference type="EMBL" id="MEE6186332.1"/>
    </source>
</evidence>
<dbReference type="Proteomes" id="UP001357452">
    <property type="component" value="Unassembled WGS sequence"/>
</dbReference>
<dbReference type="SUPFAM" id="SSF47413">
    <property type="entry name" value="lambda repressor-like DNA-binding domains"/>
    <property type="match status" value="1"/>
</dbReference>
<dbReference type="PANTHER" id="PTHR30146:SF144">
    <property type="entry name" value="LACI-FAMILY TRANSCRIPTION REGULATOR"/>
    <property type="match status" value="1"/>
</dbReference>
<keyword evidence="1" id="KW-0805">Transcription regulation</keyword>
<proteinExistence type="predicted"/>
<keyword evidence="3" id="KW-0804">Transcription</keyword>
<dbReference type="InterPro" id="IPR028082">
    <property type="entry name" value="Peripla_BP_I"/>
</dbReference>
<dbReference type="Gene3D" id="3.40.50.2300">
    <property type="match status" value="2"/>
</dbReference>
<name>A0ABU7REV1_9BACT</name>
<accession>A0ABU7REV1</accession>
<dbReference type="PROSITE" id="PS50932">
    <property type="entry name" value="HTH_LACI_2"/>
    <property type="match status" value="1"/>
</dbReference>
<dbReference type="GO" id="GO:0003677">
    <property type="term" value="F:DNA binding"/>
    <property type="evidence" value="ECO:0007669"/>
    <property type="project" value="UniProtKB-KW"/>
</dbReference>
<keyword evidence="2 5" id="KW-0238">DNA-binding</keyword>
<reference evidence="5 6" key="1">
    <citation type="submission" date="2024-01" db="EMBL/GenBank/DDBJ databases">
        <title>Niabella digestum sp. nov., isolated from waste digestion system.</title>
        <authorList>
            <person name="Zhang L."/>
        </authorList>
    </citation>
    <scope>NUCLEOTIDE SEQUENCE [LARGE SCALE GENOMIC DNA]</scope>
    <source>
        <strain evidence="5 6">A18</strain>
    </source>
</reference>
<dbReference type="Gene3D" id="1.10.260.40">
    <property type="entry name" value="lambda repressor-like DNA-binding domains"/>
    <property type="match status" value="1"/>
</dbReference>